<dbReference type="InterPro" id="IPR013424">
    <property type="entry name" value="Ice-binding_C"/>
</dbReference>
<sequence>MKNIALATKKVFQRGQKGAEVLVLVLGLCGAGTQIAHAAAFNYSNDFSKYGVQQNFSCPASPGGVCGAIAAINSFIFLQKQYPNIYDNKLVPKYNPMTNTSMMDAQAFADTGWQVGGNPMRKGYYQRTGGAEQDYLDTKKDWFNDYAPGTSVISSWFSGSADNNRKPTIDDLAQEIKDGEDVEFFVQGTNFYHVLTLTGVFCDMAMSCGIKYQDPNMPTVEQIASVMINNGMLMFTGVPGSNFNGTVTITAAFSESPIPEPSSLLGILAIGSLGAISALKRNSK</sequence>
<organism evidence="1 2">
    <name type="scientific">Microcystis aeruginosa NIES-3787</name>
    <dbReference type="NCBI Taxonomy" id="2517782"/>
    <lineage>
        <taxon>Bacteria</taxon>
        <taxon>Bacillati</taxon>
        <taxon>Cyanobacteriota</taxon>
        <taxon>Cyanophyceae</taxon>
        <taxon>Oscillatoriophycideae</taxon>
        <taxon>Chroococcales</taxon>
        <taxon>Microcystaceae</taxon>
        <taxon>Microcystis</taxon>
    </lineage>
</organism>
<dbReference type="RefSeq" id="WP_159247879.1">
    <property type="nucleotide sequence ID" value="NZ_BJCH01000003.1"/>
</dbReference>
<comment type="caution">
    <text evidence="1">The sequence shown here is derived from an EMBL/GenBank/DDBJ whole genome shotgun (WGS) entry which is preliminary data.</text>
</comment>
<dbReference type="EMBL" id="BJCH01000003">
    <property type="protein sequence ID" value="GCL44880.1"/>
    <property type="molecule type" value="Genomic_DNA"/>
</dbReference>
<evidence type="ECO:0000313" key="2">
    <source>
        <dbReference type="Proteomes" id="UP000438874"/>
    </source>
</evidence>
<name>A0A6H9GAW3_MICAE</name>
<gene>
    <name evidence="1" type="ORF">NIES3787_05580</name>
</gene>
<dbReference type="NCBIfam" id="TIGR02595">
    <property type="entry name" value="PEP_CTERM"/>
    <property type="match status" value="1"/>
</dbReference>
<evidence type="ECO:0008006" key="3">
    <source>
        <dbReference type="Google" id="ProtNLM"/>
    </source>
</evidence>
<dbReference type="AlphaFoldDB" id="A0A6H9GAW3"/>
<protein>
    <recommendedName>
        <fullName evidence="3">PEP-CTERM protein-sorting domain-containing protein</fullName>
    </recommendedName>
</protein>
<reference evidence="1 2" key="1">
    <citation type="submission" date="2019-02" db="EMBL/GenBank/DDBJ databases">
        <title>Draft genome sequence of Arthrospira platensis NIES-3787.</title>
        <authorList>
            <person name="Yamaguchi H."/>
            <person name="Suzuki S."/>
            <person name="Kawachi M."/>
        </authorList>
    </citation>
    <scope>NUCLEOTIDE SEQUENCE [LARGE SCALE GENOMIC DNA]</scope>
    <source>
        <strain evidence="1 2">NIES-3787</strain>
    </source>
</reference>
<dbReference type="Proteomes" id="UP000438874">
    <property type="component" value="Unassembled WGS sequence"/>
</dbReference>
<accession>A0A6H9GAW3</accession>
<proteinExistence type="predicted"/>
<evidence type="ECO:0000313" key="1">
    <source>
        <dbReference type="EMBL" id="GCL44880.1"/>
    </source>
</evidence>